<organism evidence="2 3">
    <name type="scientific">Monoraphidium neglectum</name>
    <dbReference type="NCBI Taxonomy" id="145388"/>
    <lineage>
        <taxon>Eukaryota</taxon>
        <taxon>Viridiplantae</taxon>
        <taxon>Chlorophyta</taxon>
        <taxon>core chlorophytes</taxon>
        <taxon>Chlorophyceae</taxon>
        <taxon>CS clade</taxon>
        <taxon>Sphaeropleales</taxon>
        <taxon>Selenastraceae</taxon>
        <taxon>Monoraphidium</taxon>
    </lineage>
</organism>
<dbReference type="InterPro" id="IPR052514">
    <property type="entry name" value="SAM-dependent_MTase"/>
</dbReference>
<keyword evidence="2" id="KW-0489">Methyltransferase</keyword>
<dbReference type="AlphaFoldDB" id="A0A0D2LHM3"/>
<sequence>MRKRRQQTAAEQEGVVDVDIRIGGLKPFKALGGLVLYAPSPADAQAEAHSNEAGQVYFGRGAVALQQGDVVLDLGANVGAFARMAAPVIGPEGVVYAVEPIEGVFRALRLNNTRFKEWANAHQVAAGSVVPVHAGVGALGGPSVREFTYYPKITAFSSMYRDDYDAAQATLSLVVNRRESFSPIEDAGKALARCMPSLYRLIHKAAFVNLLLRPAVPVACPMTTVSGLIEDFGIKEVGLLKANVERAEWDVLMGVREEHWPRIRQVSLQVHDIDGRVAAVEKLLLSKGFDRVAVYKEPRFKDCNLFMVYGSRGAAQQQKQQLQVR</sequence>
<accession>A0A0D2LHM3</accession>
<proteinExistence type="predicted"/>
<keyword evidence="2" id="KW-0808">Transferase</keyword>
<dbReference type="NCBIfam" id="TIGR01444">
    <property type="entry name" value="fkbM_fam"/>
    <property type="match status" value="1"/>
</dbReference>
<dbReference type="GeneID" id="25734845"/>
<dbReference type="GO" id="GO:0032259">
    <property type="term" value="P:methylation"/>
    <property type="evidence" value="ECO:0007669"/>
    <property type="project" value="UniProtKB-KW"/>
</dbReference>
<name>A0A0D2LHM3_9CHLO</name>
<protein>
    <submittedName>
        <fullName evidence="2">FkbM family methyltransferase</fullName>
    </submittedName>
</protein>
<evidence type="ECO:0000313" key="3">
    <source>
        <dbReference type="Proteomes" id="UP000054498"/>
    </source>
</evidence>
<dbReference type="EMBL" id="KK100429">
    <property type="protein sequence ID" value="KIZ05994.1"/>
    <property type="molecule type" value="Genomic_DNA"/>
</dbReference>
<reference evidence="2 3" key="1">
    <citation type="journal article" date="2013" name="BMC Genomics">
        <title>Reconstruction of the lipid metabolism for the microalga Monoraphidium neglectum from its genome sequence reveals characteristics suitable for biofuel production.</title>
        <authorList>
            <person name="Bogen C."/>
            <person name="Al-Dilaimi A."/>
            <person name="Albersmeier A."/>
            <person name="Wichmann J."/>
            <person name="Grundmann M."/>
            <person name="Rupp O."/>
            <person name="Lauersen K.J."/>
            <person name="Blifernez-Klassen O."/>
            <person name="Kalinowski J."/>
            <person name="Goesmann A."/>
            <person name="Mussgnug J.H."/>
            <person name="Kruse O."/>
        </authorList>
    </citation>
    <scope>NUCLEOTIDE SEQUENCE [LARGE SCALE GENOMIC DNA]</scope>
    <source>
        <strain evidence="2 3">SAG 48.87</strain>
    </source>
</reference>
<dbReference type="KEGG" id="mng:MNEG_1967"/>
<dbReference type="InterPro" id="IPR029063">
    <property type="entry name" value="SAM-dependent_MTases_sf"/>
</dbReference>
<keyword evidence="3" id="KW-1185">Reference proteome</keyword>
<dbReference type="PANTHER" id="PTHR34203:SF15">
    <property type="entry name" value="SLL1173 PROTEIN"/>
    <property type="match status" value="1"/>
</dbReference>
<dbReference type="RefSeq" id="XP_013905013.1">
    <property type="nucleotide sequence ID" value="XM_014049559.1"/>
</dbReference>
<dbReference type="SUPFAM" id="SSF53335">
    <property type="entry name" value="S-adenosyl-L-methionine-dependent methyltransferases"/>
    <property type="match status" value="1"/>
</dbReference>
<dbReference type="OrthoDB" id="5835829at2759"/>
<evidence type="ECO:0000313" key="2">
    <source>
        <dbReference type="EMBL" id="KIZ05994.1"/>
    </source>
</evidence>
<dbReference type="InterPro" id="IPR006342">
    <property type="entry name" value="FkbM_mtfrase"/>
</dbReference>
<feature type="domain" description="Methyltransferase FkbM" evidence="1">
    <location>
        <begin position="73"/>
        <end position="289"/>
    </location>
</feature>
<dbReference type="Proteomes" id="UP000054498">
    <property type="component" value="Unassembled WGS sequence"/>
</dbReference>
<dbReference type="Pfam" id="PF05050">
    <property type="entry name" value="Methyltransf_21"/>
    <property type="match status" value="1"/>
</dbReference>
<dbReference type="PANTHER" id="PTHR34203">
    <property type="entry name" value="METHYLTRANSFERASE, FKBM FAMILY PROTEIN"/>
    <property type="match status" value="1"/>
</dbReference>
<evidence type="ECO:0000259" key="1">
    <source>
        <dbReference type="Pfam" id="PF05050"/>
    </source>
</evidence>
<gene>
    <name evidence="2" type="ORF">MNEG_1967</name>
</gene>
<dbReference type="Gene3D" id="3.40.50.150">
    <property type="entry name" value="Vaccinia Virus protein VP39"/>
    <property type="match status" value="1"/>
</dbReference>
<dbReference type="GO" id="GO:0008168">
    <property type="term" value="F:methyltransferase activity"/>
    <property type="evidence" value="ECO:0007669"/>
    <property type="project" value="UniProtKB-KW"/>
</dbReference>